<organism evidence="2 3">
    <name type="scientific">Lachnoanaerobaculum saburreum DSM 3986</name>
    <dbReference type="NCBI Taxonomy" id="887325"/>
    <lineage>
        <taxon>Bacteria</taxon>
        <taxon>Bacillati</taxon>
        <taxon>Bacillota</taxon>
        <taxon>Clostridia</taxon>
        <taxon>Lachnospirales</taxon>
        <taxon>Lachnospiraceae</taxon>
        <taxon>Lachnoanaerobaculum</taxon>
    </lineage>
</organism>
<gene>
    <name evidence="2" type="ORF">HMPREF0381_2150</name>
</gene>
<evidence type="ECO:0000313" key="3">
    <source>
        <dbReference type="Proteomes" id="UP000003434"/>
    </source>
</evidence>
<protein>
    <recommendedName>
        <fullName evidence="4">Zinc-ribbon domain-containing protein</fullName>
    </recommendedName>
</protein>
<keyword evidence="1" id="KW-0472">Membrane</keyword>
<reference evidence="2 3" key="1">
    <citation type="submission" date="2010-12" db="EMBL/GenBank/DDBJ databases">
        <authorList>
            <person name="Muzny D."/>
            <person name="Qin X."/>
            <person name="Deng J."/>
            <person name="Jiang H."/>
            <person name="Liu Y."/>
            <person name="Qu J."/>
            <person name="Song X.-Z."/>
            <person name="Zhang L."/>
            <person name="Thornton R."/>
            <person name="Coyle M."/>
            <person name="Francisco L."/>
            <person name="Jackson L."/>
            <person name="Javaid M."/>
            <person name="Korchina V."/>
            <person name="Kovar C."/>
            <person name="Mata R."/>
            <person name="Mathew T."/>
            <person name="Ngo R."/>
            <person name="Nguyen L."/>
            <person name="Nguyen N."/>
            <person name="Okwuonu G."/>
            <person name="Ongeri F."/>
            <person name="Pham C."/>
            <person name="Simmons D."/>
            <person name="Wilczek-Boney K."/>
            <person name="Hale W."/>
            <person name="Jakkamsetti A."/>
            <person name="Pham P."/>
            <person name="Ruth R."/>
            <person name="San Lucas F."/>
            <person name="Warren J."/>
            <person name="Zhang J."/>
            <person name="Zhao Z."/>
            <person name="Zhou C."/>
            <person name="Zhu D."/>
            <person name="Lee S."/>
            <person name="Bess C."/>
            <person name="Blankenburg K."/>
            <person name="Forbes L."/>
            <person name="Fu Q."/>
            <person name="Gubbala S."/>
            <person name="Hirani K."/>
            <person name="Jayaseelan J.C."/>
            <person name="Lara F."/>
            <person name="Munidasa M."/>
            <person name="Palculict T."/>
            <person name="Patil S."/>
            <person name="Pu L.-L."/>
            <person name="Saada N."/>
            <person name="Tang L."/>
            <person name="Weissenberger G."/>
            <person name="Zhu Y."/>
            <person name="Hemphill L."/>
            <person name="Shang Y."/>
            <person name="Youmans B."/>
            <person name="Ayvaz T."/>
            <person name="Ross M."/>
            <person name="Santibanez J."/>
            <person name="Aqrawi P."/>
            <person name="Gross S."/>
            <person name="Joshi V."/>
            <person name="Fowler G."/>
            <person name="Nazareth L."/>
            <person name="Reid J."/>
            <person name="Worley K."/>
            <person name="Petrosino J."/>
            <person name="Highlander S."/>
            <person name="Gibbs R."/>
        </authorList>
    </citation>
    <scope>NUCLEOTIDE SEQUENCE [LARGE SCALE GENOMIC DNA]</scope>
    <source>
        <strain evidence="2 3">DSM 3986</strain>
    </source>
</reference>
<name>E6LQB5_9FIRM</name>
<accession>E6LQB5</accession>
<keyword evidence="1" id="KW-0812">Transmembrane</keyword>
<dbReference type="HOGENOM" id="CLU_493308_0_0_9"/>
<dbReference type="AlphaFoldDB" id="E6LQB5"/>
<evidence type="ECO:0000256" key="1">
    <source>
        <dbReference type="SAM" id="Phobius"/>
    </source>
</evidence>
<evidence type="ECO:0008006" key="4">
    <source>
        <dbReference type="Google" id="ProtNLM"/>
    </source>
</evidence>
<evidence type="ECO:0000313" key="2">
    <source>
        <dbReference type="EMBL" id="EFU75939.1"/>
    </source>
</evidence>
<dbReference type="eggNOG" id="ENOG5032U3A">
    <property type="taxonomic scope" value="Bacteria"/>
</dbReference>
<proteinExistence type="predicted"/>
<dbReference type="Proteomes" id="UP000003434">
    <property type="component" value="Unassembled WGS sequence"/>
</dbReference>
<sequence>MNCKKCNAHLEPDEMFCANCGEKNPDYKPAGESAFDGYDEGTKKKKKPVALTVGVLAAVAVAGAVFAGAGVVKSIFTSPKDQFKAAIQKESDSVIGYVGKSIDRMKERYKSYKDGYNTNGIMSLELSDKGKDFLTSELPYSMDDINWFDSAQIEYNGNITLDDMDIELNMKLNKKNLFKIDAYMSDKNMQVKLPEFSDNVLTFDTNKLSGNIGHMGRFNAFETLGMNAMFAEALPDSAKLKKITDKYTKIFLENIDNVERSSDSVEAQDVRVKATKLTAHISEDKLKDIKKDILNKALDDDELKEVIINCGDAYGKLSDNGISGKDAYDEFKSIAELEREYADSEQFNDLECSVWVSGKKVVAKELVVDNQTIMEYKTPVNNSKLGVEINISDGYNTASLTGRGKIKNSVLIGDFDITYSGQTLSIGVNRIDFKKLKNGYMDMDFDVAAVTYSDIADYSVGVIIQEDTNKNSVILSLMKDDDSLLRFAIDDATGKFKKPNELDGKKLDFAEDTDLQEYGQSFDKDKLTDRLRQAGVPSEYVDELEDEIK</sequence>
<feature type="transmembrane region" description="Helical" evidence="1">
    <location>
        <begin position="49"/>
        <end position="72"/>
    </location>
</feature>
<comment type="caution">
    <text evidence="2">The sequence shown here is derived from an EMBL/GenBank/DDBJ whole genome shotgun (WGS) entry which is preliminary data.</text>
</comment>
<keyword evidence="1" id="KW-1133">Transmembrane helix</keyword>
<dbReference type="RefSeq" id="WP_008751914.1">
    <property type="nucleotide sequence ID" value="NZ_GL622296.1"/>
</dbReference>
<dbReference type="EMBL" id="AEPW01000083">
    <property type="protein sequence ID" value="EFU75939.1"/>
    <property type="molecule type" value="Genomic_DNA"/>
</dbReference>